<dbReference type="AlphaFoldDB" id="A0A9Q3CVQ3"/>
<feature type="domain" description="Reverse transcriptase RNase H-like" evidence="7">
    <location>
        <begin position="298"/>
        <end position="374"/>
    </location>
</feature>
<comment type="caution">
    <text evidence="8">The sequence shown here is derived from an EMBL/GenBank/DDBJ whole genome shotgun (WGS) entry which is preliminary data.</text>
</comment>
<evidence type="ECO:0000256" key="4">
    <source>
        <dbReference type="ARBA" id="ARBA00022759"/>
    </source>
</evidence>
<evidence type="ECO:0000256" key="3">
    <source>
        <dbReference type="ARBA" id="ARBA00022722"/>
    </source>
</evidence>
<dbReference type="InterPro" id="IPR043502">
    <property type="entry name" value="DNA/RNA_pol_sf"/>
</dbReference>
<dbReference type="Gene3D" id="3.30.70.270">
    <property type="match status" value="1"/>
</dbReference>
<evidence type="ECO:0000256" key="5">
    <source>
        <dbReference type="ARBA" id="ARBA00022801"/>
    </source>
</evidence>
<dbReference type="GO" id="GO:0003964">
    <property type="term" value="F:RNA-directed DNA polymerase activity"/>
    <property type="evidence" value="ECO:0007669"/>
    <property type="project" value="UniProtKB-KW"/>
</dbReference>
<evidence type="ECO:0000256" key="6">
    <source>
        <dbReference type="ARBA" id="ARBA00022918"/>
    </source>
</evidence>
<dbReference type="OrthoDB" id="2505288at2759"/>
<evidence type="ECO:0000313" key="8">
    <source>
        <dbReference type="EMBL" id="MBW0489995.1"/>
    </source>
</evidence>
<dbReference type="Proteomes" id="UP000765509">
    <property type="component" value="Unassembled WGS sequence"/>
</dbReference>
<dbReference type="EMBL" id="AVOT02010360">
    <property type="protein sequence ID" value="MBW0489995.1"/>
    <property type="molecule type" value="Genomic_DNA"/>
</dbReference>
<dbReference type="GO" id="GO:0004519">
    <property type="term" value="F:endonuclease activity"/>
    <property type="evidence" value="ECO:0007669"/>
    <property type="project" value="UniProtKB-KW"/>
</dbReference>
<dbReference type="InterPro" id="IPR043128">
    <property type="entry name" value="Rev_trsase/Diguanyl_cyclase"/>
</dbReference>
<keyword evidence="5" id="KW-0378">Hydrolase</keyword>
<dbReference type="InterPro" id="IPR041373">
    <property type="entry name" value="RT_RNaseH"/>
</dbReference>
<keyword evidence="6" id="KW-0695">RNA-directed DNA polymerase</keyword>
<gene>
    <name evidence="8" type="ORF">O181_029710</name>
</gene>
<keyword evidence="4" id="KW-0255">Endonuclease</keyword>
<dbReference type="InterPro" id="IPR050951">
    <property type="entry name" value="Retrovirus_Pol_polyprotein"/>
</dbReference>
<keyword evidence="9" id="KW-1185">Reference proteome</keyword>
<dbReference type="CDD" id="cd01647">
    <property type="entry name" value="RT_LTR"/>
    <property type="match status" value="1"/>
</dbReference>
<dbReference type="PANTHER" id="PTHR37984:SF5">
    <property type="entry name" value="PROTEIN NYNRIN-LIKE"/>
    <property type="match status" value="1"/>
</dbReference>
<accession>A0A9Q3CVQ3</accession>
<organism evidence="8 9">
    <name type="scientific">Austropuccinia psidii MF-1</name>
    <dbReference type="NCBI Taxonomy" id="1389203"/>
    <lineage>
        <taxon>Eukaryota</taxon>
        <taxon>Fungi</taxon>
        <taxon>Dikarya</taxon>
        <taxon>Basidiomycota</taxon>
        <taxon>Pucciniomycotina</taxon>
        <taxon>Pucciniomycetes</taxon>
        <taxon>Pucciniales</taxon>
        <taxon>Sphaerophragmiaceae</taxon>
        <taxon>Austropuccinia</taxon>
    </lineage>
</organism>
<proteinExistence type="predicted"/>
<dbReference type="GO" id="GO:0016787">
    <property type="term" value="F:hydrolase activity"/>
    <property type="evidence" value="ECO:0007669"/>
    <property type="project" value="UniProtKB-KW"/>
</dbReference>
<evidence type="ECO:0000313" key="9">
    <source>
        <dbReference type="Proteomes" id="UP000765509"/>
    </source>
</evidence>
<name>A0A9Q3CVQ3_9BASI</name>
<protein>
    <recommendedName>
        <fullName evidence="7">Reverse transcriptase RNase H-like domain-containing protein</fullName>
    </recommendedName>
</protein>
<dbReference type="SUPFAM" id="SSF56672">
    <property type="entry name" value="DNA/RNA polymerases"/>
    <property type="match status" value="1"/>
</dbReference>
<evidence type="ECO:0000256" key="2">
    <source>
        <dbReference type="ARBA" id="ARBA00022695"/>
    </source>
</evidence>
<evidence type="ECO:0000259" key="7">
    <source>
        <dbReference type="Pfam" id="PF17917"/>
    </source>
</evidence>
<reference evidence="8" key="1">
    <citation type="submission" date="2021-03" db="EMBL/GenBank/DDBJ databases">
        <title>Draft genome sequence of rust myrtle Austropuccinia psidii MF-1, a brazilian biotype.</title>
        <authorList>
            <person name="Quecine M.C."/>
            <person name="Pachon D.M.R."/>
            <person name="Bonatelli M.L."/>
            <person name="Correr F.H."/>
            <person name="Franceschini L.M."/>
            <person name="Leite T.F."/>
            <person name="Margarido G.R.A."/>
            <person name="Almeida C.A."/>
            <person name="Ferrarezi J.A."/>
            <person name="Labate C.A."/>
        </authorList>
    </citation>
    <scope>NUCLEOTIDE SEQUENCE</scope>
    <source>
        <strain evidence="8">MF-1</strain>
    </source>
</reference>
<dbReference type="Pfam" id="PF17917">
    <property type="entry name" value="RT_RNaseH"/>
    <property type="match status" value="1"/>
</dbReference>
<keyword evidence="2" id="KW-0548">Nucleotidyltransferase</keyword>
<evidence type="ECO:0000256" key="1">
    <source>
        <dbReference type="ARBA" id="ARBA00022679"/>
    </source>
</evidence>
<sequence length="445" mass="51236">MEFVPSAYHHYLSLLSKVKEEKLPPHLEGSLPLPSVGVIFPLSNQESDTLRTYISENVEKGFFWPSSSSTGEHDLFVKKKDVVPHLCVDYHKLNAVTRKKKYPVPPINQILTDFNESYIFYEIYFCSAYNLLRIKESDENLPSFRTKHGNFYVAAYLDAIMVFHKSEEEHFTHVSTVLARLRGNNLFSKVFKFLFHVSSVEYLGYAVSSEGLKMDQEKSRIFSTCLLKEASRLFNHSLVLKTSTAVSAIIIQRILVHSQNSSRKIHVHPSMKKLSESLINSKRLSPLLPSFSTHHWKPPITFDNCKLLPEELTYEIHQKKLLAIFRALKCWRDFLLSLSSPFEFLTNHSSLKYFMSSKILTLCQAHWAGFLSEFHFSITYFPGPLEALPDVSSHQENASPEWGNDLIRKNGMNYQQIIKQDEIQASKLFSGKVESFSNVIELIQK</sequence>
<keyword evidence="3" id="KW-0540">Nuclease</keyword>
<keyword evidence="1" id="KW-0808">Transferase</keyword>
<dbReference type="PANTHER" id="PTHR37984">
    <property type="entry name" value="PROTEIN CBG26694"/>
    <property type="match status" value="1"/>
</dbReference>